<feature type="region of interest" description="Disordered" evidence="1">
    <location>
        <begin position="114"/>
        <end position="153"/>
    </location>
</feature>
<feature type="region of interest" description="Disordered" evidence="1">
    <location>
        <begin position="405"/>
        <end position="548"/>
    </location>
</feature>
<evidence type="ECO:0000256" key="1">
    <source>
        <dbReference type="SAM" id="MobiDB-lite"/>
    </source>
</evidence>
<dbReference type="InParanoid" id="A0A3N4KNT8"/>
<dbReference type="EMBL" id="ML119130">
    <property type="protein sequence ID" value="RPB12207.1"/>
    <property type="molecule type" value="Genomic_DNA"/>
</dbReference>
<dbReference type="STRING" id="1392247.A0A3N4KNT8"/>
<feature type="compositionally biased region" description="Polar residues" evidence="1">
    <location>
        <begin position="485"/>
        <end position="498"/>
    </location>
</feature>
<feature type="compositionally biased region" description="Polar residues" evidence="1">
    <location>
        <begin position="431"/>
        <end position="443"/>
    </location>
</feature>
<feature type="region of interest" description="Disordered" evidence="1">
    <location>
        <begin position="39"/>
        <end position="94"/>
    </location>
</feature>
<accession>A0A3N4KNT8</accession>
<feature type="region of interest" description="Disordered" evidence="1">
    <location>
        <begin position="303"/>
        <end position="368"/>
    </location>
</feature>
<organism evidence="2 3">
    <name type="scientific">Morchella conica CCBAS932</name>
    <dbReference type="NCBI Taxonomy" id="1392247"/>
    <lineage>
        <taxon>Eukaryota</taxon>
        <taxon>Fungi</taxon>
        <taxon>Dikarya</taxon>
        <taxon>Ascomycota</taxon>
        <taxon>Pezizomycotina</taxon>
        <taxon>Pezizomycetes</taxon>
        <taxon>Pezizales</taxon>
        <taxon>Morchellaceae</taxon>
        <taxon>Morchella</taxon>
    </lineage>
</organism>
<sequence>MSMDAGGLVQMTYNNNYPGNTPSFGSRGKGSHLRNISVPVSQNNLSAPSVEKQPVTTPRTARSALLAGLRTAPKTPVSAAMPTPQVNENSLENSKYASSSSSAASTVGSFSARAAARNSANNQNQNANRYQGPQNTPRSANTGYQQMPSNQGYSNGEMMETMDEAEADMYQQLLATNYILTQQQAQLQQQLASFAASSVAARQAQILQQQIQQLQLQSTGQAGFANPPLSPGGMNMYMQQQMSQNNANMVAGGGYYPLYNNNAVQSQYGYYVQQQQQQQVNATQYQQAQQQVQQQVQQQQQQAPVAQPESPPLYAQQQQQTSSVNNTLPLRSARSRSPPKLNLQQQQQQQPTSTTPPAGFKRGHRKASSLSTCININNLEIDPAPKTSLPRLSMLPSTPLTATFAPGHASGSHPIRQPRGPPSIEELKAKPTSTVEGSKNFATRQRRRAVSRLVTSSLERRSARSASGTMTPVSENEGFAFDNESVASSLSGRQSNESLRGGSGSPQEYSASSVSGDESGSVSGKEGAGKLKAPRLVFSADKRRSAMF</sequence>
<keyword evidence="3" id="KW-1185">Reference proteome</keyword>
<dbReference type="AlphaFoldDB" id="A0A3N4KNT8"/>
<reference evidence="2 3" key="1">
    <citation type="journal article" date="2018" name="Nat. Ecol. Evol.">
        <title>Pezizomycetes genomes reveal the molecular basis of ectomycorrhizal truffle lifestyle.</title>
        <authorList>
            <person name="Murat C."/>
            <person name="Payen T."/>
            <person name="Noel B."/>
            <person name="Kuo A."/>
            <person name="Morin E."/>
            <person name="Chen J."/>
            <person name="Kohler A."/>
            <person name="Krizsan K."/>
            <person name="Balestrini R."/>
            <person name="Da Silva C."/>
            <person name="Montanini B."/>
            <person name="Hainaut M."/>
            <person name="Levati E."/>
            <person name="Barry K.W."/>
            <person name="Belfiori B."/>
            <person name="Cichocki N."/>
            <person name="Clum A."/>
            <person name="Dockter R.B."/>
            <person name="Fauchery L."/>
            <person name="Guy J."/>
            <person name="Iotti M."/>
            <person name="Le Tacon F."/>
            <person name="Lindquist E.A."/>
            <person name="Lipzen A."/>
            <person name="Malagnac F."/>
            <person name="Mello A."/>
            <person name="Molinier V."/>
            <person name="Miyauchi S."/>
            <person name="Poulain J."/>
            <person name="Riccioni C."/>
            <person name="Rubini A."/>
            <person name="Sitrit Y."/>
            <person name="Splivallo R."/>
            <person name="Traeger S."/>
            <person name="Wang M."/>
            <person name="Zifcakova L."/>
            <person name="Wipf D."/>
            <person name="Zambonelli A."/>
            <person name="Paolocci F."/>
            <person name="Nowrousian M."/>
            <person name="Ottonello S."/>
            <person name="Baldrian P."/>
            <person name="Spatafora J.W."/>
            <person name="Henrissat B."/>
            <person name="Nagy L.G."/>
            <person name="Aury J.M."/>
            <person name="Wincker P."/>
            <person name="Grigoriev I.V."/>
            <person name="Bonfante P."/>
            <person name="Martin F.M."/>
        </authorList>
    </citation>
    <scope>NUCLEOTIDE SEQUENCE [LARGE SCALE GENOMIC DNA]</scope>
    <source>
        <strain evidence="2 3">CCBAS932</strain>
    </source>
</reference>
<gene>
    <name evidence="2" type="ORF">P167DRAFT_545726</name>
</gene>
<feature type="compositionally biased region" description="Polar residues" evidence="1">
    <location>
        <begin position="131"/>
        <end position="153"/>
    </location>
</feature>
<dbReference type="Proteomes" id="UP000277580">
    <property type="component" value="Unassembled WGS sequence"/>
</dbReference>
<name>A0A3N4KNT8_9PEZI</name>
<proteinExistence type="predicted"/>
<dbReference type="OrthoDB" id="4092340at2759"/>
<evidence type="ECO:0000313" key="3">
    <source>
        <dbReference type="Proteomes" id="UP000277580"/>
    </source>
</evidence>
<evidence type="ECO:0000313" key="2">
    <source>
        <dbReference type="EMBL" id="RPB12207.1"/>
    </source>
</evidence>
<feature type="compositionally biased region" description="Low complexity" evidence="1">
    <location>
        <begin position="510"/>
        <end position="525"/>
    </location>
</feature>
<protein>
    <submittedName>
        <fullName evidence="2">Uncharacterized protein</fullName>
    </submittedName>
</protein>
<feature type="compositionally biased region" description="Low complexity" evidence="1">
    <location>
        <begin position="114"/>
        <end position="129"/>
    </location>
</feature>